<dbReference type="Pfam" id="PF12756">
    <property type="entry name" value="zf-C2H2_2"/>
    <property type="match status" value="1"/>
</dbReference>
<feature type="compositionally biased region" description="Polar residues" evidence="6">
    <location>
        <begin position="1"/>
        <end position="21"/>
    </location>
</feature>
<feature type="region of interest" description="Disordered" evidence="6">
    <location>
        <begin position="1"/>
        <end position="139"/>
    </location>
</feature>
<keyword evidence="2 5" id="KW-0863">Zinc-finger</keyword>
<protein>
    <submittedName>
        <fullName evidence="8">C2H2 type zinc-finger-domain-containing protein</fullName>
    </submittedName>
</protein>
<dbReference type="PANTHER" id="PTHR13267">
    <property type="entry name" value="ZINC FINGER PROTEIN 277"/>
    <property type="match status" value="1"/>
</dbReference>
<feature type="domain" description="C2H2-type" evidence="7">
    <location>
        <begin position="313"/>
        <end position="337"/>
    </location>
</feature>
<dbReference type="OrthoDB" id="7848332at2759"/>
<evidence type="ECO:0000313" key="8">
    <source>
        <dbReference type="EMBL" id="RKP11921.1"/>
    </source>
</evidence>
<feature type="compositionally biased region" description="Basic residues" evidence="6">
    <location>
        <begin position="81"/>
        <end position="93"/>
    </location>
</feature>
<dbReference type="Gene3D" id="3.30.160.60">
    <property type="entry name" value="Classic Zinc Finger"/>
    <property type="match status" value="1"/>
</dbReference>
<reference evidence="9" key="1">
    <citation type="journal article" date="2018" name="Nat. Microbiol.">
        <title>Leveraging single-cell genomics to expand the fungal tree of life.</title>
        <authorList>
            <person name="Ahrendt S.R."/>
            <person name="Quandt C.A."/>
            <person name="Ciobanu D."/>
            <person name="Clum A."/>
            <person name="Salamov A."/>
            <person name="Andreopoulos B."/>
            <person name="Cheng J.F."/>
            <person name="Woyke T."/>
            <person name="Pelin A."/>
            <person name="Henrissat B."/>
            <person name="Reynolds N.K."/>
            <person name="Benny G.L."/>
            <person name="Smith M.E."/>
            <person name="James T.Y."/>
            <person name="Grigoriev I.V."/>
        </authorList>
    </citation>
    <scope>NUCLEOTIDE SEQUENCE [LARGE SCALE GENOMIC DNA]</scope>
</reference>
<dbReference type="EMBL" id="KZ988578">
    <property type="protein sequence ID" value="RKP11921.1"/>
    <property type="molecule type" value="Genomic_DNA"/>
</dbReference>
<dbReference type="PROSITE" id="PS00028">
    <property type="entry name" value="ZINC_FINGER_C2H2_1"/>
    <property type="match status" value="1"/>
</dbReference>
<dbReference type="AlphaFoldDB" id="A0A4P9Y1I0"/>
<name>A0A4P9Y1I0_9FUNG</name>
<evidence type="ECO:0000256" key="5">
    <source>
        <dbReference type="PROSITE-ProRule" id="PRU00042"/>
    </source>
</evidence>
<evidence type="ECO:0000256" key="4">
    <source>
        <dbReference type="ARBA" id="ARBA00034119"/>
    </source>
</evidence>
<organism evidence="8 9">
    <name type="scientific">Piptocephalis cylindrospora</name>
    <dbReference type="NCBI Taxonomy" id="1907219"/>
    <lineage>
        <taxon>Eukaryota</taxon>
        <taxon>Fungi</taxon>
        <taxon>Fungi incertae sedis</taxon>
        <taxon>Zoopagomycota</taxon>
        <taxon>Zoopagomycotina</taxon>
        <taxon>Zoopagomycetes</taxon>
        <taxon>Zoopagales</taxon>
        <taxon>Piptocephalidaceae</taxon>
        <taxon>Piptocephalis</taxon>
    </lineage>
</organism>
<keyword evidence="9" id="KW-1185">Reference proteome</keyword>
<evidence type="ECO:0000256" key="6">
    <source>
        <dbReference type="SAM" id="MobiDB-lite"/>
    </source>
</evidence>
<proteinExistence type="inferred from homology"/>
<dbReference type="PROSITE" id="PS50157">
    <property type="entry name" value="ZINC_FINGER_C2H2_2"/>
    <property type="match status" value="1"/>
</dbReference>
<evidence type="ECO:0000256" key="1">
    <source>
        <dbReference type="ARBA" id="ARBA00022723"/>
    </source>
</evidence>
<dbReference type="GO" id="GO:0008270">
    <property type="term" value="F:zinc ion binding"/>
    <property type="evidence" value="ECO:0007669"/>
    <property type="project" value="UniProtKB-KW"/>
</dbReference>
<dbReference type="InterPro" id="IPR013087">
    <property type="entry name" value="Znf_C2H2_type"/>
</dbReference>
<dbReference type="SUPFAM" id="SSF57667">
    <property type="entry name" value="beta-beta-alpha zinc fingers"/>
    <property type="match status" value="1"/>
</dbReference>
<accession>A0A4P9Y1I0</accession>
<keyword evidence="1" id="KW-0479">Metal-binding</keyword>
<evidence type="ECO:0000259" key="7">
    <source>
        <dbReference type="PROSITE" id="PS50157"/>
    </source>
</evidence>
<feature type="compositionally biased region" description="Low complexity" evidence="6">
    <location>
        <begin position="38"/>
        <end position="57"/>
    </location>
</feature>
<gene>
    <name evidence="8" type="ORF">BJ684DRAFT_21505</name>
</gene>
<evidence type="ECO:0000256" key="3">
    <source>
        <dbReference type="ARBA" id="ARBA00022833"/>
    </source>
</evidence>
<evidence type="ECO:0000256" key="2">
    <source>
        <dbReference type="ARBA" id="ARBA00022771"/>
    </source>
</evidence>
<sequence>MSNATKDQNPPPSSGSVSNEEGWTIVRSQKSKVPASETTSTRKSRPSPSSTKSSTRSRPPPVASQGKGNSKSMRPSMRPRPSGRPRFSSHGKHNPASEGVPPSPRKRSNSITSIGSAHSDDSVESEAGIEPPPENFDAPVSVMCPLDGCDGDGVFTKPRPLVKHLLEVHHLRIHNLHHMYNSLQVYLETWSSLLRLSPLPEGVIKGTVALTDDSGKDTTDIYTVDPDQCSTDQDLRSRLQREALERIIAVQEKERQAGADMEGKCLFCKFLSHSRASLFRHMFSVHNFNIGLPDNLVNVSDYLSVLQGKLNNLQCLYCEKTFTTPAVLRKHMRKKKHFKISSWNRLYDRYYIVNYLEPGKNWQDFEGDAYESGEEGVGAVE</sequence>
<evidence type="ECO:0000313" key="9">
    <source>
        <dbReference type="Proteomes" id="UP000267251"/>
    </source>
</evidence>
<comment type="similarity">
    <text evidence="4">Belongs to the ZNF277 family.</text>
</comment>
<dbReference type="InterPro" id="IPR036236">
    <property type="entry name" value="Znf_C2H2_sf"/>
</dbReference>
<dbReference type="Proteomes" id="UP000267251">
    <property type="component" value="Unassembled WGS sequence"/>
</dbReference>
<dbReference type="SMART" id="SM00355">
    <property type="entry name" value="ZnF_C2H2"/>
    <property type="match status" value="3"/>
</dbReference>
<dbReference type="InterPro" id="IPR041661">
    <property type="entry name" value="ZN622/Rei1/Reh1_Znf-C2H2"/>
</dbReference>
<keyword evidence="3" id="KW-0862">Zinc</keyword>
<dbReference type="InterPro" id="IPR040048">
    <property type="entry name" value="ZNF277"/>
</dbReference>
<dbReference type="PANTHER" id="PTHR13267:SF3">
    <property type="entry name" value="ZINC FINGER PROTEIN 277"/>
    <property type="match status" value="1"/>
</dbReference>